<dbReference type="Pfam" id="PF03102">
    <property type="entry name" value="NeuB"/>
    <property type="match status" value="1"/>
</dbReference>
<evidence type="ECO:0000313" key="2">
    <source>
        <dbReference type="EMBL" id="SVE19581.1"/>
    </source>
</evidence>
<proteinExistence type="predicted"/>
<dbReference type="InterPro" id="IPR013132">
    <property type="entry name" value="PseI/NeuA/B-like_N"/>
</dbReference>
<dbReference type="InterPro" id="IPR051690">
    <property type="entry name" value="PseI-like"/>
</dbReference>
<protein>
    <recommendedName>
        <fullName evidence="1">PseI/NeuA/B-like domain-containing protein</fullName>
    </recommendedName>
</protein>
<organism evidence="2">
    <name type="scientific">marine metagenome</name>
    <dbReference type="NCBI Taxonomy" id="408172"/>
    <lineage>
        <taxon>unclassified sequences</taxon>
        <taxon>metagenomes</taxon>
        <taxon>ecological metagenomes</taxon>
    </lineage>
</organism>
<feature type="non-terminal residue" evidence="2">
    <location>
        <position position="205"/>
    </location>
</feature>
<dbReference type="PANTHER" id="PTHR42966:SF1">
    <property type="entry name" value="SIALIC ACID SYNTHASE"/>
    <property type="match status" value="1"/>
</dbReference>
<dbReference type="SUPFAM" id="SSF51569">
    <property type="entry name" value="Aldolase"/>
    <property type="match status" value="1"/>
</dbReference>
<dbReference type="EMBL" id="UINC01200618">
    <property type="protein sequence ID" value="SVE19581.1"/>
    <property type="molecule type" value="Genomic_DNA"/>
</dbReference>
<accession>A0A383BIC2</accession>
<evidence type="ECO:0000259" key="1">
    <source>
        <dbReference type="Pfam" id="PF03102"/>
    </source>
</evidence>
<dbReference type="GO" id="GO:0016051">
    <property type="term" value="P:carbohydrate biosynthetic process"/>
    <property type="evidence" value="ECO:0007669"/>
    <property type="project" value="InterPro"/>
</dbReference>
<dbReference type="AlphaFoldDB" id="A0A383BIC2"/>
<feature type="domain" description="PseI/NeuA/B-like" evidence="1">
    <location>
        <begin position="37"/>
        <end position="205"/>
    </location>
</feature>
<dbReference type="Gene3D" id="3.20.20.70">
    <property type="entry name" value="Aldolase class I"/>
    <property type="match status" value="1"/>
</dbReference>
<reference evidence="2" key="1">
    <citation type="submission" date="2018-05" db="EMBL/GenBank/DDBJ databases">
        <authorList>
            <person name="Lanie J.A."/>
            <person name="Ng W.-L."/>
            <person name="Kazmierczak K.M."/>
            <person name="Andrzejewski T.M."/>
            <person name="Davidsen T.M."/>
            <person name="Wayne K.J."/>
            <person name="Tettelin H."/>
            <person name="Glass J.I."/>
            <person name="Rusch D."/>
            <person name="Podicherti R."/>
            <person name="Tsui H.-C.T."/>
            <person name="Winkler M.E."/>
        </authorList>
    </citation>
    <scope>NUCLEOTIDE SEQUENCE</scope>
</reference>
<sequence>MAKIKIGDILIGDDEPCFTIAEAGANHDGSIEKALKLIDAAKESKVNSIKFQTYKASKLTTKSAPKYWDDGKNNETQFDVFSKLDGLTNDNWHEIFEYSKKKDIMCFSTPFDNDSVDLLYSLDVPAFKIASADITDIPLIKFIASKQLPVFISTGMASDNEISEAVDSIKNQGNNDIIIMHCITSYPTNFEDANLSIIRSLKNQF</sequence>
<dbReference type="PANTHER" id="PTHR42966">
    <property type="entry name" value="N-ACETYLNEURAMINATE SYNTHASE"/>
    <property type="match status" value="1"/>
</dbReference>
<name>A0A383BIC2_9ZZZZ</name>
<dbReference type="GO" id="GO:0047444">
    <property type="term" value="F:N-acylneuraminate-9-phosphate synthase activity"/>
    <property type="evidence" value="ECO:0007669"/>
    <property type="project" value="TreeGrafter"/>
</dbReference>
<dbReference type="InterPro" id="IPR013785">
    <property type="entry name" value="Aldolase_TIM"/>
</dbReference>
<gene>
    <name evidence="2" type="ORF">METZ01_LOCUS472435</name>
</gene>